<evidence type="ECO:0000256" key="2">
    <source>
        <dbReference type="SAM" id="Phobius"/>
    </source>
</evidence>
<feature type="transmembrane region" description="Helical" evidence="2">
    <location>
        <begin position="35"/>
        <end position="54"/>
    </location>
</feature>
<evidence type="ECO:0000256" key="1">
    <source>
        <dbReference type="SAM" id="MobiDB-lite"/>
    </source>
</evidence>
<protein>
    <submittedName>
        <fullName evidence="3">Uncharacterized protein</fullName>
    </submittedName>
</protein>
<keyword evidence="2" id="KW-0812">Transmembrane</keyword>
<dbReference type="AlphaFoldDB" id="A0A151UGR6"/>
<proteinExistence type="predicted"/>
<keyword evidence="2" id="KW-0472">Membrane</keyword>
<gene>
    <name evidence="3" type="ORF">KK1_048241</name>
</gene>
<name>A0A151UGR6_CAJCA</name>
<feature type="transmembrane region" description="Helical" evidence="2">
    <location>
        <begin position="66"/>
        <end position="85"/>
    </location>
</feature>
<comment type="caution">
    <text evidence="3">The sequence shown here is derived from an EMBL/GenBank/DDBJ whole genome shotgun (WGS) entry which is preliminary data.</text>
</comment>
<feature type="region of interest" description="Disordered" evidence="1">
    <location>
        <begin position="123"/>
        <end position="165"/>
    </location>
</feature>
<dbReference type="OrthoDB" id="2686308at2759"/>
<evidence type="ECO:0000313" key="4">
    <source>
        <dbReference type="Proteomes" id="UP000075243"/>
    </source>
</evidence>
<keyword evidence="2" id="KW-1133">Transmembrane helix</keyword>
<dbReference type="EMBL" id="AGCT01051772">
    <property type="protein sequence ID" value="KYP78438.1"/>
    <property type="molecule type" value="Genomic_DNA"/>
</dbReference>
<keyword evidence="4" id="KW-1185">Reference proteome</keyword>
<reference evidence="3" key="1">
    <citation type="journal article" date="2012" name="Nat. Biotechnol.">
        <title>Draft genome sequence of pigeonpea (Cajanus cajan), an orphan legume crop of resource-poor farmers.</title>
        <authorList>
            <person name="Varshney R.K."/>
            <person name="Chen W."/>
            <person name="Li Y."/>
            <person name="Bharti A.K."/>
            <person name="Saxena R.K."/>
            <person name="Schlueter J.A."/>
            <person name="Donoghue M.T."/>
            <person name="Azam S."/>
            <person name="Fan G."/>
            <person name="Whaley A.M."/>
            <person name="Farmer A.D."/>
            <person name="Sheridan J."/>
            <person name="Iwata A."/>
            <person name="Tuteja R."/>
            <person name="Penmetsa R.V."/>
            <person name="Wu W."/>
            <person name="Upadhyaya H.D."/>
            <person name="Yang S.P."/>
            <person name="Shah T."/>
            <person name="Saxena K.B."/>
            <person name="Michael T."/>
            <person name="McCombie W.R."/>
            <person name="Yang B."/>
            <person name="Zhang G."/>
            <person name="Yang H."/>
            <person name="Wang J."/>
            <person name="Spillane C."/>
            <person name="Cook D.R."/>
            <person name="May G.D."/>
            <person name="Xu X."/>
            <person name="Jackson S.A."/>
        </authorList>
    </citation>
    <scope>NUCLEOTIDE SEQUENCE [LARGE SCALE GENOMIC DNA]</scope>
</reference>
<dbReference type="STRING" id="3821.A0A151UGR6"/>
<dbReference type="Proteomes" id="UP000075243">
    <property type="component" value="Unassembled WGS sequence"/>
</dbReference>
<sequence>MYLLIVFLPLIGSSFAGFFGRFLGSEGSAIMTTSVNLVLFAIMILGFLFLFRLYGIRLRKKYGLKCFLFVYISVIFCIYSLFYFFRVYLVSNFSSCAAFSGLLIMYASDGGILPSSGASSSESCVNQVPGGNDAGPSNVGPSNVEPAANPAEERESSTFSEASVNQQPVIPELEPTISNWIEDVDLPQESPSDTINDLRDKCAIILESFSKSQSRDPLTWKDIAQRLALEGKETTAEVGATREDFQRLLGELNNPGESDVYLRVLKALEQHPR</sequence>
<evidence type="ECO:0000313" key="3">
    <source>
        <dbReference type="EMBL" id="KYP78438.1"/>
    </source>
</evidence>
<organism evidence="3 4">
    <name type="scientific">Cajanus cajan</name>
    <name type="common">Pigeon pea</name>
    <name type="synonym">Cajanus indicus</name>
    <dbReference type="NCBI Taxonomy" id="3821"/>
    <lineage>
        <taxon>Eukaryota</taxon>
        <taxon>Viridiplantae</taxon>
        <taxon>Streptophyta</taxon>
        <taxon>Embryophyta</taxon>
        <taxon>Tracheophyta</taxon>
        <taxon>Spermatophyta</taxon>
        <taxon>Magnoliopsida</taxon>
        <taxon>eudicotyledons</taxon>
        <taxon>Gunneridae</taxon>
        <taxon>Pentapetalae</taxon>
        <taxon>rosids</taxon>
        <taxon>fabids</taxon>
        <taxon>Fabales</taxon>
        <taxon>Fabaceae</taxon>
        <taxon>Papilionoideae</taxon>
        <taxon>50 kb inversion clade</taxon>
        <taxon>NPAAA clade</taxon>
        <taxon>indigoferoid/millettioid clade</taxon>
        <taxon>Phaseoleae</taxon>
        <taxon>Cajanus</taxon>
    </lineage>
</organism>
<dbReference type="Gramene" id="C.cajan_43731.t">
    <property type="protein sequence ID" value="C.cajan_43731.t.cds1"/>
    <property type="gene ID" value="C.cajan_43731"/>
</dbReference>
<accession>A0A151UGR6</accession>